<dbReference type="PANTHER" id="PTHR43257:SF2">
    <property type="entry name" value="PYRUVATE DEHYDROGENASE E1 COMPONENT SUBUNIT BETA"/>
    <property type="match status" value="1"/>
</dbReference>
<dbReference type="Gene3D" id="3.40.50.970">
    <property type="match status" value="1"/>
</dbReference>
<dbReference type="Gene3D" id="3.40.50.920">
    <property type="match status" value="1"/>
</dbReference>
<keyword evidence="5" id="KW-0670">Pyruvate</keyword>
<evidence type="ECO:0000313" key="5">
    <source>
        <dbReference type="EMBL" id="GAA0250181.1"/>
    </source>
</evidence>
<evidence type="ECO:0000256" key="1">
    <source>
        <dbReference type="ARBA" id="ARBA00001964"/>
    </source>
</evidence>
<dbReference type="EMBL" id="BAAABU010000018">
    <property type="protein sequence ID" value="GAA0250181.1"/>
    <property type="molecule type" value="Genomic_DNA"/>
</dbReference>
<dbReference type="NCBIfam" id="NF006667">
    <property type="entry name" value="PRK09212.1"/>
    <property type="match status" value="1"/>
</dbReference>
<name>A0ABN0UGY6_9PSEU</name>
<dbReference type="PANTHER" id="PTHR43257">
    <property type="entry name" value="PYRUVATE DEHYDROGENASE E1 COMPONENT BETA SUBUNIT"/>
    <property type="match status" value="1"/>
</dbReference>
<dbReference type="InterPro" id="IPR009014">
    <property type="entry name" value="Transketo_C/PFOR_II"/>
</dbReference>
<accession>A0ABN0UGY6</accession>
<dbReference type="Proteomes" id="UP001500416">
    <property type="component" value="Unassembled WGS sequence"/>
</dbReference>
<keyword evidence="2" id="KW-0560">Oxidoreductase</keyword>
<comment type="cofactor">
    <cofactor evidence="1">
        <name>thiamine diphosphate</name>
        <dbReference type="ChEBI" id="CHEBI:58937"/>
    </cofactor>
</comment>
<sequence length="324" mass="34161">MKTTYREALREALRDALRTDDRVFLMGEDVGRYGGTFAVSAGLLEEFGPDRVRDTPLSESAFVGAGIGAALAGMRPIVEIMTVNFSLLALDQILNNAATLLHMSGGQFAVPLVIRMTTGAGRQVAAQHSHSLEGWYAHIPGLRVVAPATLEDARGMLATALADPDPVLLFEHGALYGASGDLDGAGPVDLDRAVVRRAGSDVTLVTYGGCLPKCLEAADALAAQGVAAEVVDLRSLRPLDEETVLASVRRTHRAVVVDEGWRSGGFAAEVSARIAERAFYDLDAPVERVCAAEVPIPYAKHLEQAALPQPATIVAAATRAVRGG</sequence>
<dbReference type="CDD" id="cd07036">
    <property type="entry name" value="TPP_PYR_E1-PDHc-beta_like"/>
    <property type="match status" value="1"/>
</dbReference>
<keyword evidence="6" id="KW-1185">Reference proteome</keyword>
<organism evidence="5 6">
    <name type="scientific">Saccharothrix mutabilis subsp. mutabilis</name>
    <dbReference type="NCBI Taxonomy" id="66855"/>
    <lineage>
        <taxon>Bacteria</taxon>
        <taxon>Bacillati</taxon>
        <taxon>Actinomycetota</taxon>
        <taxon>Actinomycetes</taxon>
        <taxon>Pseudonocardiales</taxon>
        <taxon>Pseudonocardiaceae</taxon>
        <taxon>Saccharothrix</taxon>
    </lineage>
</organism>
<proteinExistence type="predicted"/>
<dbReference type="InterPro" id="IPR033248">
    <property type="entry name" value="Transketolase_C"/>
</dbReference>
<dbReference type="SUPFAM" id="SSF52518">
    <property type="entry name" value="Thiamin diphosphate-binding fold (THDP-binding)"/>
    <property type="match status" value="1"/>
</dbReference>
<evidence type="ECO:0000313" key="6">
    <source>
        <dbReference type="Proteomes" id="UP001500416"/>
    </source>
</evidence>
<dbReference type="Pfam" id="PF02780">
    <property type="entry name" value="Transketolase_C"/>
    <property type="match status" value="1"/>
</dbReference>
<comment type="caution">
    <text evidence="5">The sequence shown here is derived from an EMBL/GenBank/DDBJ whole genome shotgun (WGS) entry which is preliminary data.</text>
</comment>
<dbReference type="SMART" id="SM00861">
    <property type="entry name" value="Transket_pyr"/>
    <property type="match status" value="1"/>
</dbReference>
<gene>
    <name evidence="5" type="ORF">GCM10010492_57910</name>
</gene>
<evidence type="ECO:0000259" key="4">
    <source>
        <dbReference type="SMART" id="SM00861"/>
    </source>
</evidence>
<feature type="domain" description="Transketolase-like pyrimidine-binding" evidence="4">
    <location>
        <begin position="3"/>
        <end position="178"/>
    </location>
</feature>
<evidence type="ECO:0000256" key="2">
    <source>
        <dbReference type="ARBA" id="ARBA00023002"/>
    </source>
</evidence>
<dbReference type="InterPro" id="IPR029061">
    <property type="entry name" value="THDP-binding"/>
</dbReference>
<dbReference type="Pfam" id="PF02779">
    <property type="entry name" value="Transket_pyr"/>
    <property type="match status" value="1"/>
</dbReference>
<evidence type="ECO:0000256" key="3">
    <source>
        <dbReference type="ARBA" id="ARBA00023052"/>
    </source>
</evidence>
<protein>
    <submittedName>
        <fullName evidence="5">Pyruvate dehydrogenase complex E1 component subunit beta</fullName>
    </submittedName>
</protein>
<dbReference type="SUPFAM" id="SSF52922">
    <property type="entry name" value="TK C-terminal domain-like"/>
    <property type="match status" value="1"/>
</dbReference>
<dbReference type="InterPro" id="IPR005475">
    <property type="entry name" value="Transketolase-like_Pyr-bd"/>
</dbReference>
<reference evidence="5 6" key="1">
    <citation type="journal article" date="2019" name="Int. J. Syst. Evol. Microbiol.">
        <title>The Global Catalogue of Microorganisms (GCM) 10K type strain sequencing project: providing services to taxonomists for standard genome sequencing and annotation.</title>
        <authorList>
            <consortium name="The Broad Institute Genomics Platform"/>
            <consortium name="The Broad Institute Genome Sequencing Center for Infectious Disease"/>
            <person name="Wu L."/>
            <person name="Ma J."/>
        </authorList>
    </citation>
    <scope>NUCLEOTIDE SEQUENCE [LARGE SCALE GENOMIC DNA]</scope>
    <source>
        <strain evidence="5 6">JCM 3380</strain>
    </source>
</reference>
<dbReference type="RefSeq" id="WP_343937101.1">
    <property type="nucleotide sequence ID" value="NZ_BAAABU010000018.1"/>
</dbReference>
<keyword evidence="3" id="KW-0786">Thiamine pyrophosphate</keyword>